<evidence type="ECO:0000256" key="6">
    <source>
        <dbReference type="RuleBase" id="RU000461"/>
    </source>
</evidence>
<evidence type="ECO:0000256" key="3">
    <source>
        <dbReference type="ARBA" id="ARBA00022723"/>
    </source>
</evidence>
<dbReference type="InterPro" id="IPR017972">
    <property type="entry name" value="Cyt_P450_CS"/>
</dbReference>
<dbReference type="PANTHER" id="PTHR24305">
    <property type="entry name" value="CYTOCHROME P450"/>
    <property type="match status" value="1"/>
</dbReference>
<dbReference type="GO" id="GO:0020037">
    <property type="term" value="F:heme binding"/>
    <property type="evidence" value="ECO:0007669"/>
    <property type="project" value="InterPro"/>
</dbReference>
<comment type="similarity">
    <text evidence="2 6">Belongs to the cytochrome P450 family.</text>
</comment>
<keyword evidence="6" id="KW-0560">Oxidoreductase</keyword>
<reference evidence="7" key="1">
    <citation type="submission" date="2018-12" db="EMBL/GenBank/DDBJ databases">
        <authorList>
            <person name="Syme R.A."/>
            <person name="Farfan-Caceres L."/>
            <person name="Lichtenzveig J."/>
        </authorList>
    </citation>
    <scope>NUCLEOTIDE SEQUENCE</scope>
    <source>
        <strain evidence="7">Al4</strain>
    </source>
</reference>
<evidence type="ECO:0000256" key="5">
    <source>
        <dbReference type="PIRSR" id="PIRSR602401-1"/>
    </source>
</evidence>
<evidence type="ECO:0008006" key="9">
    <source>
        <dbReference type="Google" id="ProtNLM"/>
    </source>
</evidence>
<keyword evidence="8" id="KW-1185">Reference proteome</keyword>
<dbReference type="GO" id="GO:0016705">
    <property type="term" value="F:oxidoreductase activity, acting on paired donors, with incorporation or reduction of molecular oxygen"/>
    <property type="evidence" value="ECO:0007669"/>
    <property type="project" value="InterPro"/>
</dbReference>
<comment type="cofactor">
    <cofactor evidence="1 5">
        <name>heme</name>
        <dbReference type="ChEBI" id="CHEBI:30413"/>
    </cofactor>
</comment>
<feature type="binding site" description="axial binding residue" evidence="5">
    <location>
        <position position="497"/>
    </location>
    <ligand>
        <name>heme</name>
        <dbReference type="ChEBI" id="CHEBI:30413"/>
    </ligand>
    <ligandPart>
        <name>Fe</name>
        <dbReference type="ChEBI" id="CHEBI:18248"/>
    </ligandPart>
</feature>
<dbReference type="OrthoDB" id="1470350at2759"/>
<organism evidence="7 8">
    <name type="scientific">Ascochyta lentis</name>
    <dbReference type="NCBI Taxonomy" id="205686"/>
    <lineage>
        <taxon>Eukaryota</taxon>
        <taxon>Fungi</taxon>
        <taxon>Dikarya</taxon>
        <taxon>Ascomycota</taxon>
        <taxon>Pezizomycotina</taxon>
        <taxon>Dothideomycetes</taxon>
        <taxon>Pleosporomycetidae</taxon>
        <taxon>Pleosporales</taxon>
        <taxon>Pleosporineae</taxon>
        <taxon>Didymellaceae</taxon>
        <taxon>Ascochyta</taxon>
    </lineage>
</organism>
<dbReference type="EMBL" id="RZGK01000015">
    <property type="protein sequence ID" value="KAF9693491.1"/>
    <property type="molecule type" value="Genomic_DNA"/>
</dbReference>
<reference evidence="7" key="2">
    <citation type="submission" date="2020-09" db="EMBL/GenBank/DDBJ databases">
        <title>Reference genome assembly for Australian Ascochyta lentis isolate Al4.</title>
        <authorList>
            <person name="Lee R.C."/>
            <person name="Farfan-Caceres L.M."/>
            <person name="Debler J.W."/>
            <person name="Williams A.H."/>
            <person name="Henares B.M."/>
        </authorList>
    </citation>
    <scope>NUCLEOTIDE SEQUENCE</scope>
    <source>
        <strain evidence="7">Al4</strain>
    </source>
</reference>
<dbReference type="InterPro" id="IPR002401">
    <property type="entry name" value="Cyt_P450_E_grp-I"/>
</dbReference>
<evidence type="ECO:0000313" key="7">
    <source>
        <dbReference type="EMBL" id="KAF9693491.1"/>
    </source>
</evidence>
<dbReference type="AlphaFoldDB" id="A0A8H7J0P2"/>
<evidence type="ECO:0000256" key="2">
    <source>
        <dbReference type="ARBA" id="ARBA00010617"/>
    </source>
</evidence>
<evidence type="ECO:0000313" key="8">
    <source>
        <dbReference type="Proteomes" id="UP000651452"/>
    </source>
</evidence>
<comment type="caution">
    <text evidence="7">The sequence shown here is derived from an EMBL/GenBank/DDBJ whole genome shotgun (WGS) entry which is preliminary data.</text>
</comment>
<protein>
    <recommendedName>
        <fullName evidence="9">Cytochrome P450</fullName>
    </recommendedName>
</protein>
<evidence type="ECO:0000256" key="4">
    <source>
        <dbReference type="ARBA" id="ARBA00023004"/>
    </source>
</evidence>
<keyword evidence="5 6" id="KW-0349">Heme</keyword>
<dbReference type="Gene3D" id="1.10.630.10">
    <property type="entry name" value="Cytochrome P450"/>
    <property type="match status" value="1"/>
</dbReference>
<dbReference type="PROSITE" id="PS00086">
    <property type="entry name" value="CYTOCHROME_P450"/>
    <property type="match status" value="1"/>
</dbReference>
<gene>
    <name evidence="7" type="ORF">EKO04_008109</name>
</gene>
<evidence type="ECO:0000256" key="1">
    <source>
        <dbReference type="ARBA" id="ARBA00001971"/>
    </source>
</evidence>
<dbReference type="GO" id="GO:0005506">
    <property type="term" value="F:iron ion binding"/>
    <property type="evidence" value="ECO:0007669"/>
    <property type="project" value="InterPro"/>
</dbReference>
<accession>A0A8H7J0P2</accession>
<sequence>MWLIVHALLIPDPIHGIPYKTLSRLQPWGDLGSLGIYSGLGFGGEIFDWFSIQCVDLRAPLVQVFMPPISTTHPVLILSDLREVEDIVTKRMSETDRADIMHTWFGLVAPRASIGLKSKSDAYRKQRSLWNVILSPSFLREVVAKNIHDVALELVNLWTKKAEQSQGFPFDARDDIQMAMLEATWRNMFGTPLHLVSIKSESLHLLQRDSSNVVTFKAASMPEFCSILDTLLLCLDWVIQGVTPRGYTWLFRATGILSRAEKRKDEILDNQICTARAKVRHGKSSGKDAMSLVLEKDARMSESTAVTDDALRDEVLELLLTGRSTTSGSFLWVLKYLTDHPTVQRKLRHQLSLRFEKCDTPGSPSAEQIMTASLPYLDAVIAETLRCSATVPVCFRETSLPCTILGHNIPAGTPLVLLTAGSFYQSPTMPHVAEELRSRTSRKAVAHKINHTRNSNSTSKQRMTCFNDFDPSRWIVDSMFNPDAVHMLPFSAGSRGCFGKKIAMLEMRILIVVLIMNFDFPKLAEPLSNYKSVDGLSRKPRQCHVSPRPLFR</sequence>
<dbReference type="PRINTS" id="PR00463">
    <property type="entry name" value="EP450I"/>
</dbReference>
<proteinExistence type="inferred from homology"/>
<dbReference type="InterPro" id="IPR050121">
    <property type="entry name" value="Cytochrome_P450_monoxygenase"/>
</dbReference>
<keyword evidence="3 5" id="KW-0479">Metal-binding</keyword>
<dbReference type="GO" id="GO:0004497">
    <property type="term" value="F:monooxygenase activity"/>
    <property type="evidence" value="ECO:0007669"/>
    <property type="project" value="UniProtKB-KW"/>
</dbReference>
<name>A0A8H7J0P2_9PLEO</name>
<dbReference type="Pfam" id="PF00067">
    <property type="entry name" value="p450"/>
    <property type="match status" value="2"/>
</dbReference>
<keyword evidence="4 5" id="KW-0408">Iron</keyword>
<dbReference type="InterPro" id="IPR036396">
    <property type="entry name" value="Cyt_P450_sf"/>
</dbReference>
<dbReference type="PRINTS" id="PR00385">
    <property type="entry name" value="P450"/>
</dbReference>
<dbReference type="PANTHER" id="PTHR24305:SF232">
    <property type="entry name" value="P450, PUTATIVE (EUROFUNG)-RELATED"/>
    <property type="match status" value="1"/>
</dbReference>
<dbReference type="InterPro" id="IPR001128">
    <property type="entry name" value="Cyt_P450"/>
</dbReference>
<keyword evidence="6" id="KW-0503">Monooxygenase</keyword>
<dbReference type="Proteomes" id="UP000651452">
    <property type="component" value="Unassembled WGS sequence"/>
</dbReference>
<dbReference type="SUPFAM" id="SSF48264">
    <property type="entry name" value="Cytochrome P450"/>
    <property type="match status" value="2"/>
</dbReference>